<name>A0A949TTF3_9CLOT</name>
<keyword evidence="3" id="KW-1133">Transmembrane helix</keyword>
<dbReference type="Pfam" id="PF13181">
    <property type="entry name" value="TPR_8"/>
    <property type="match status" value="2"/>
</dbReference>
<evidence type="ECO:0000313" key="5">
    <source>
        <dbReference type="Proteomes" id="UP000694308"/>
    </source>
</evidence>
<feature type="compositionally biased region" description="Polar residues" evidence="2">
    <location>
        <begin position="240"/>
        <end position="256"/>
    </location>
</feature>
<keyword evidence="3" id="KW-0812">Transmembrane</keyword>
<dbReference type="AlphaFoldDB" id="A0A949TTF3"/>
<evidence type="ECO:0008006" key="6">
    <source>
        <dbReference type="Google" id="ProtNLM"/>
    </source>
</evidence>
<feature type="transmembrane region" description="Helical" evidence="3">
    <location>
        <begin position="178"/>
        <end position="198"/>
    </location>
</feature>
<evidence type="ECO:0000256" key="2">
    <source>
        <dbReference type="SAM" id="MobiDB-lite"/>
    </source>
</evidence>
<comment type="caution">
    <text evidence="4">The sequence shown here is derived from an EMBL/GenBank/DDBJ whole genome shotgun (WGS) entry which is preliminary data.</text>
</comment>
<feature type="region of interest" description="Disordered" evidence="2">
    <location>
        <begin position="232"/>
        <end position="262"/>
    </location>
</feature>
<keyword evidence="1" id="KW-0802">TPR repeat</keyword>
<organism evidence="4 5">
    <name type="scientific">Clostridium thailandense</name>
    <dbReference type="NCBI Taxonomy" id="2794346"/>
    <lineage>
        <taxon>Bacteria</taxon>
        <taxon>Bacillati</taxon>
        <taxon>Bacillota</taxon>
        <taxon>Clostridia</taxon>
        <taxon>Eubacteriales</taxon>
        <taxon>Clostridiaceae</taxon>
        <taxon>Clostridium</taxon>
    </lineage>
</organism>
<feature type="repeat" description="TPR" evidence="1">
    <location>
        <begin position="120"/>
        <end position="153"/>
    </location>
</feature>
<dbReference type="EMBL" id="JAEEGC010000007">
    <property type="protein sequence ID" value="MBV7271561.1"/>
    <property type="molecule type" value="Genomic_DNA"/>
</dbReference>
<dbReference type="PROSITE" id="PS50005">
    <property type="entry name" value="TPR"/>
    <property type="match status" value="1"/>
</dbReference>
<sequence>MDKSKKIYIKAIDKYNNGYIDKAIELCEESISLDIKNSAAINLKGLLFYFKGELDSSQKIWKMNYQINKDSVSQRYLIDSKGDSERQNLYNTAVSFINELKISEALDALKKCEESDYNCINVNNCISWCYLSKGDYDKAFEYIEKVFKLDKNNVAAKENIKLLKKYGCNISVWNMKKVLIVSFCLLFLIMMSVSIRYIEFNKLISTNKQISNKYISSFEKYVKNMFKQPTPNIVKDENNKSQNSKVQGNKQQTSIESKGKTETEVFPSDKIKSDIQNKSFDDLYEEYMKWRDKNISEDNKLIILQAGELLKGESVEYFYNKGCASLNNKNYSDAKVSLTKAYTLDVHSDLYTHVVYMLATSCELSGDIQNAIQYYIQYDNSFDGGIYQDTVLYKLVILNKDSNKEMAKKYAQKLMSKYPNSMYNNSIVNEVANS</sequence>
<dbReference type="SMART" id="SM00028">
    <property type="entry name" value="TPR"/>
    <property type="match status" value="4"/>
</dbReference>
<gene>
    <name evidence="4" type="ORF">I6U48_01370</name>
</gene>
<evidence type="ECO:0000256" key="3">
    <source>
        <dbReference type="SAM" id="Phobius"/>
    </source>
</evidence>
<dbReference type="Pfam" id="PF13174">
    <property type="entry name" value="TPR_6"/>
    <property type="match status" value="1"/>
</dbReference>
<protein>
    <recommendedName>
        <fullName evidence="6">Tetratricopeptide repeat protein</fullName>
    </recommendedName>
</protein>
<keyword evidence="3" id="KW-0472">Membrane</keyword>
<accession>A0A949TTF3</accession>
<dbReference type="RefSeq" id="WP_218318600.1">
    <property type="nucleotide sequence ID" value="NZ_JAEEGC010000007.1"/>
</dbReference>
<dbReference type="Proteomes" id="UP000694308">
    <property type="component" value="Unassembled WGS sequence"/>
</dbReference>
<evidence type="ECO:0000256" key="1">
    <source>
        <dbReference type="PROSITE-ProRule" id="PRU00339"/>
    </source>
</evidence>
<dbReference type="InterPro" id="IPR019734">
    <property type="entry name" value="TPR_rpt"/>
</dbReference>
<evidence type="ECO:0000313" key="4">
    <source>
        <dbReference type="EMBL" id="MBV7271561.1"/>
    </source>
</evidence>
<reference evidence="4" key="1">
    <citation type="submission" date="2020-12" db="EMBL/GenBank/DDBJ databases">
        <title>Clostridium thailandense sp. nov., a novel acetogenic bacterium isolated from peat land soil in Thailand.</title>
        <authorList>
            <person name="Chaikitkaew S."/>
            <person name="Birkeland N.K."/>
        </authorList>
    </citation>
    <scope>NUCLEOTIDE SEQUENCE</scope>
    <source>
        <strain evidence="4">PL3</strain>
    </source>
</reference>
<keyword evidence="5" id="KW-1185">Reference proteome</keyword>
<proteinExistence type="predicted"/>